<dbReference type="NCBIfam" id="TIGR00732">
    <property type="entry name" value="dprA"/>
    <property type="match status" value="1"/>
</dbReference>
<dbReference type="InterPro" id="IPR010994">
    <property type="entry name" value="RuvA_2-like"/>
</dbReference>
<dbReference type="PANTHER" id="PTHR43022:SF1">
    <property type="entry name" value="PROTEIN SMF"/>
    <property type="match status" value="1"/>
</dbReference>
<dbReference type="EMBL" id="MFYX01000014">
    <property type="protein sequence ID" value="OGK07081.1"/>
    <property type="molecule type" value="Genomic_DNA"/>
</dbReference>
<organism evidence="4 5">
    <name type="scientific">Candidatus Raymondbacteria bacterium RIFOXYD12_FULL_49_13</name>
    <dbReference type="NCBI Taxonomy" id="1817890"/>
    <lineage>
        <taxon>Bacteria</taxon>
        <taxon>Raymondiibacteriota</taxon>
    </lineage>
</organism>
<dbReference type="Gene3D" id="1.10.10.10">
    <property type="entry name" value="Winged helix-like DNA-binding domain superfamily/Winged helix DNA-binding domain"/>
    <property type="match status" value="1"/>
</dbReference>
<dbReference type="InterPro" id="IPR036388">
    <property type="entry name" value="WH-like_DNA-bd_sf"/>
</dbReference>
<dbReference type="InterPro" id="IPR003488">
    <property type="entry name" value="DprA"/>
</dbReference>
<dbReference type="Proteomes" id="UP000179243">
    <property type="component" value="Unassembled WGS sequence"/>
</dbReference>
<dbReference type="Pfam" id="PF17782">
    <property type="entry name" value="WHD_DprA"/>
    <property type="match status" value="1"/>
</dbReference>
<accession>A0A1F7FKH9</accession>
<feature type="domain" description="DprA winged helix" evidence="3">
    <location>
        <begin position="294"/>
        <end position="352"/>
    </location>
</feature>
<feature type="domain" description="Smf/DprA SLOG" evidence="2">
    <location>
        <begin position="79"/>
        <end position="285"/>
    </location>
</feature>
<evidence type="ECO:0000256" key="1">
    <source>
        <dbReference type="ARBA" id="ARBA00006525"/>
    </source>
</evidence>
<gene>
    <name evidence="4" type="ORF">A2519_04905</name>
</gene>
<comment type="similarity">
    <text evidence="1">Belongs to the DprA/Smf family.</text>
</comment>
<reference evidence="4 5" key="1">
    <citation type="journal article" date="2016" name="Nat. Commun.">
        <title>Thousands of microbial genomes shed light on interconnected biogeochemical processes in an aquifer system.</title>
        <authorList>
            <person name="Anantharaman K."/>
            <person name="Brown C.T."/>
            <person name="Hug L.A."/>
            <person name="Sharon I."/>
            <person name="Castelle C.J."/>
            <person name="Probst A.J."/>
            <person name="Thomas B.C."/>
            <person name="Singh A."/>
            <person name="Wilkins M.J."/>
            <person name="Karaoz U."/>
            <person name="Brodie E.L."/>
            <person name="Williams K.H."/>
            <person name="Hubbard S.S."/>
            <person name="Banfield J.F."/>
        </authorList>
    </citation>
    <scope>NUCLEOTIDE SEQUENCE [LARGE SCALE GENOMIC DNA]</scope>
</reference>
<dbReference type="InterPro" id="IPR057666">
    <property type="entry name" value="DrpA_SLOG"/>
</dbReference>
<name>A0A1F7FKH9_UNCRA</name>
<sequence>MTEQEALVALNGTPGYGPRKTQKLLQAFGSARAAFGAGEKEFAVAEGLGKAAWEALHAGPAPGFVAEQFTAARTHNARIVTLADPEYPARLKTIFDPPIVIYVQGLPLAHTGLSVGVVGTRTATQYGRKVARDMSLALAAAGVCVVSGLARGIDTVAHMAALAAKGRTIAVLGCGLDYVFLDKSEELLRGICASGALVSEFPFGTPPEPGHFPRRNRIISGLSHGVLVIEAGKKSGALITAEYAMEQGIDVFAVPGNITSAYSEGANRLIRDGAHAALSADDVLFTLGKRSGQTAAPQALNLGDDEKKVLDILEGEPMHIDAIIRKSALTVAALHPILMSLEIKGVVAQLSGMKYTRA</sequence>
<evidence type="ECO:0000259" key="3">
    <source>
        <dbReference type="Pfam" id="PF17782"/>
    </source>
</evidence>
<dbReference type="SUPFAM" id="SSF47781">
    <property type="entry name" value="RuvA domain 2-like"/>
    <property type="match status" value="1"/>
</dbReference>
<dbReference type="Gene3D" id="3.40.50.450">
    <property type="match status" value="1"/>
</dbReference>
<evidence type="ECO:0000313" key="4">
    <source>
        <dbReference type="EMBL" id="OGK07081.1"/>
    </source>
</evidence>
<proteinExistence type="inferred from homology"/>
<evidence type="ECO:0000259" key="2">
    <source>
        <dbReference type="Pfam" id="PF02481"/>
    </source>
</evidence>
<comment type="caution">
    <text evidence="4">The sequence shown here is derived from an EMBL/GenBank/DDBJ whole genome shotgun (WGS) entry which is preliminary data.</text>
</comment>
<evidence type="ECO:0000313" key="5">
    <source>
        <dbReference type="Proteomes" id="UP000179243"/>
    </source>
</evidence>
<protein>
    <submittedName>
        <fullName evidence="4">DNA protecting protein DprA</fullName>
    </submittedName>
</protein>
<dbReference type="GO" id="GO:0009294">
    <property type="term" value="P:DNA-mediated transformation"/>
    <property type="evidence" value="ECO:0007669"/>
    <property type="project" value="InterPro"/>
</dbReference>
<dbReference type="SUPFAM" id="SSF102405">
    <property type="entry name" value="MCP/YpsA-like"/>
    <property type="match status" value="1"/>
</dbReference>
<dbReference type="InterPro" id="IPR041614">
    <property type="entry name" value="DprA_WH"/>
</dbReference>
<dbReference type="AlphaFoldDB" id="A0A1F7FKH9"/>
<dbReference type="Pfam" id="PF02481">
    <property type="entry name" value="DNA_processg_A"/>
    <property type="match status" value="1"/>
</dbReference>
<dbReference type="PANTHER" id="PTHR43022">
    <property type="entry name" value="PROTEIN SMF"/>
    <property type="match status" value="1"/>
</dbReference>